<reference evidence="8 9" key="1">
    <citation type="submission" date="2018-11" db="EMBL/GenBank/DDBJ databases">
        <title>Genome sequence of Saitozyma podzolica DSM 27192.</title>
        <authorList>
            <person name="Aliyu H."/>
            <person name="Gorte O."/>
            <person name="Ochsenreither K."/>
        </authorList>
    </citation>
    <scope>NUCLEOTIDE SEQUENCE [LARGE SCALE GENOMIC DNA]</scope>
    <source>
        <strain evidence="8 9">DSM 27192</strain>
    </source>
</reference>
<evidence type="ECO:0000256" key="5">
    <source>
        <dbReference type="ARBA" id="ARBA00023136"/>
    </source>
</evidence>
<evidence type="ECO:0000256" key="1">
    <source>
        <dbReference type="ARBA" id="ARBA00004141"/>
    </source>
</evidence>
<evidence type="ECO:0000313" key="9">
    <source>
        <dbReference type="Proteomes" id="UP000279259"/>
    </source>
</evidence>
<keyword evidence="4 7" id="KW-1133">Transmembrane helix</keyword>
<dbReference type="Gene3D" id="1.20.1080.10">
    <property type="entry name" value="Glycerol uptake facilitator protein"/>
    <property type="match status" value="1"/>
</dbReference>
<organism evidence="8 9">
    <name type="scientific">Saitozyma podzolica</name>
    <dbReference type="NCBI Taxonomy" id="1890683"/>
    <lineage>
        <taxon>Eukaryota</taxon>
        <taxon>Fungi</taxon>
        <taxon>Dikarya</taxon>
        <taxon>Basidiomycota</taxon>
        <taxon>Agaricomycotina</taxon>
        <taxon>Tremellomycetes</taxon>
        <taxon>Tremellales</taxon>
        <taxon>Trimorphomycetaceae</taxon>
        <taxon>Saitozyma</taxon>
    </lineage>
</organism>
<proteinExistence type="inferred from homology"/>
<dbReference type="EMBL" id="RSCD01000004">
    <property type="protein sequence ID" value="RSH93421.1"/>
    <property type="molecule type" value="Genomic_DNA"/>
</dbReference>
<name>A0A427YQQ1_9TREE</name>
<sequence length="257" mass="27417">MKRIDLSRSNGGLFADIEADLIAMLGEFCGTVMFLLFALGSVQALNTTSASPTGDYYYCAGFGLSLFAVSSVFYRFTGSIFNPSVSLALALTGVIGPVRFVLVAIAQMIGGIVAAALVDGLTPGPLLVGVVLGNGASRAQGLFIEMFTTAGLTLSVLMLAAEKHLMTPIAPLGFGFMLFAVMLWSAPFTGGAVNTARAFGPACIEGFQSYHWIYWLGPTLGALLAVGMYWVLKKLKYWRINPNQESTDRRDAPMQEV</sequence>
<dbReference type="InterPro" id="IPR000425">
    <property type="entry name" value="MIP"/>
</dbReference>
<dbReference type="PANTHER" id="PTHR19139:SF199">
    <property type="entry name" value="MIP17260P"/>
    <property type="match status" value="1"/>
</dbReference>
<dbReference type="InterPro" id="IPR034294">
    <property type="entry name" value="Aquaporin_transptr"/>
</dbReference>
<accession>A0A427YQQ1</accession>
<evidence type="ECO:0000256" key="2">
    <source>
        <dbReference type="ARBA" id="ARBA00006175"/>
    </source>
</evidence>
<evidence type="ECO:0000256" key="4">
    <source>
        <dbReference type="ARBA" id="ARBA00022989"/>
    </source>
</evidence>
<dbReference type="InterPro" id="IPR023271">
    <property type="entry name" value="Aquaporin-like"/>
</dbReference>
<keyword evidence="5 7" id="KW-0472">Membrane</keyword>
<keyword evidence="9" id="KW-1185">Reference proteome</keyword>
<dbReference type="PANTHER" id="PTHR19139">
    <property type="entry name" value="AQUAPORIN TRANSPORTER"/>
    <property type="match status" value="1"/>
</dbReference>
<gene>
    <name evidence="8" type="ORF">EHS25_007777</name>
</gene>
<dbReference type="Pfam" id="PF00230">
    <property type="entry name" value="MIP"/>
    <property type="match status" value="1"/>
</dbReference>
<comment type="caution">
    <text evidence="8">The sequence shown here is derived from an EMBL/GenBank/DDBJ whole genome shotgun (WGS) entry which is preliminary data.</text>
</comment>
<feature type="transmembrane region" description="Helical" evidence="7">
    <location>
        <begin position="212"/>
        <end position="232"/>
    </location>
</feature>
<keyword evidence="6" id="KW-0813">Transport</keyword>
<dbReference type="GO" id="GO:0015250">
    <property type="term" value="F:water channel activity"/>
    <property type="evidence" value="ECO:0007669"/>
    <property type="project" value="TreeGrafter"/>
</dbReference>
<dbReference type="SUPFAM" id="SSF81338">
    <property type="entry name" value="Aquaporin-like"/>
    <property type="match status" value="1"/>
</dbReference>
<keyword evidence="3 6" id="KW-0812">Transmembrane</keyword>
<protein>
    <recommendedName>
        <fullName evidence="10">Aquaporin</fullName>
    </recommendedName>
</protein>
<feature type="transmembrane region" description="Helical" evidence="7">
    <location>
        <begin position="21"/>
        <end position="44"/>
    </location>
</feature>
<dbReference type="GO" id="GO:0005886">
    <property type="term" value="C:plasma membrane"/>
    <property type="evidence" value="ECO:0007669"/>
    <property type="project" value="TreeGrafter"/>
</dbReference>
<dbReference type="PRINTS" id="PR00783">
    <property type="entry name" value="MINTRINSICP"/>
</dbReference>
<comment type="similarity">
    <text evidence="2 6">Belongs to the MIP/aquaporin (TC 1.A.8) family.</text>
</comment>
<feature type="transmembrane region" description="Helical" evidence="7">
    <location>
        <begin position="56"/>
        <end position="76"/>
    </location>
</feature>
<feature type="transmembrane region" description="Helical" evidence="7">
    <location>
        <begin position="138"/>
        <end position="160"/>
    </location>
</feature>
<evidence type="ECO:0000256" key="6">
    <source>
        <dbReference type="RuleBase" id="RU000477"/>
    </source>
</evidence>
<dbReference type="Proteomes" id="UP000279259">
    <property type="component" value="Unassembled WGS sequence"/>
</dbReference>
<comment type="subcellular location">
    <subcellularLocation>
        <location evidence="1">Membrane</location>
        <topology evidence="1">Multi-pass membrane protein</topology>
    </subcellularLocation>
</comment>
<feature type="transmembrane region" description="Helical" evidence="7">
    <location>
        <begin position="88"/>
        <end position="118"/>
    </location>
</feature>
<dbReference type="OrthoDB" id="3222at2759"/>
<feature type="transmembrane region" description="Helical" evidence="7">
    <location>
        <begin position="172"/>
        <end position="192"/>
    </location>
</feature>
<evidence type="ECO:0000256" key="7">
    <source>
        <dbReference type="SAM" id="Phobius"/>
    </source>
</evidence>
<evidence type="ECO:0008006" key="10">
    <source>
        <dbReference type="Google" id="ProtNLM"/>
    </source>
</evidence>
<dbReference type="AlphaFoldDB" id="A0A427YQQ1"/>
<evidence type="ECO:0000313" key="8">
    <source>
        <dbReference type="EMBL" id="RSH93421.1"/>
    </source>
</evidence>
<evidence type="ECO:0000256" key="3">
    <source>
        <dbReference type="ARBA" id="ARBA00022692"/>
    </source>
</evidence>
<dbReference type="STRING" id="1890683.A0A427YQQ1"/>